<comment type="caution">
    <text evidence="1">The sequence shown here is derived from an EMBL/GenBank/DDBJ whole genome shotgun (WGS) entry which is preliminary data.</text>
</comment>
<keyword evidence="2" id="KW-1185">Reference proteome</keyword>
<evidence type="ECO:0008006" key="3">
    <source>
        <dbReference type="Google" id="ProtNLM"/>
    </source>
</evidence>
<organism evidence="1 2">
    <name type="scientific">Orchesella dallaii</name>
    <dbReference type="NCBI Taxonomy" id="48710"/>
    <lineage>
        <taxon>Eukaryota</taxon>
        <taxon>Metazoa</taxon>
        <taxon>Ecdysozoa</taxon>
        <taxon>Arthropoda</taxon>
        <taxon>Hexapoda</taxon>
        <taxon>Collembola</taxon>
        <taxon>Entomobryomorpha</taxon>
        <taxon>Entomobryoidea</taxon>
        <taxon>Orchesellidae</taxon>
        <taxon>Orchesellinae</taxon>
        <taxon>Orchesella</taxon>
    </lineage>
</organism>
<proteinExistence type="predicted"/>
<reference evidence="1 2" key="1">
    <citation type="submission" date="2024-08" db="EMBL/GenBank/DDBJ databases">
        <authorList>
            <person name="Cucini C."/>
            <person name="Frati F."/>
        </authorList>
    </citation>
    <scope>NUCLEOTIDE SEQUENCE [LARGE SCALE GENOMIC DNA]</scope>
</reference>
<dbReference type="EMBL" id="CAXLJM020000043">
    <property type="protein sequence ID" value="CAL8109906.1"/>
    <property type="molecule type" value="Genomic_DNA"/>
</dbReference>
<evidence type="ECO:0000313" key="1">
    <source>
        <dbReference type="EMBL" id="CAL8109906.1"/>
    </source>
</evidence>
<dbReference type="Proteomes" id="UP001642540">
    <property type="component" value="Unassembled WGS sequence"/>
</dbReference>
<sequence>MITFIPLLTYKMQCNIFLCFFSLSKTFIRSTLPIKCDYLCYNLSPICFDRRFTTPRRLSSTTKNELRHLKQILMMRPLACLCVKDEDHSILNTELMKTQVKSHKNFVV</sequence>
<protein>
    <recommendedName>
        <fullName evidence="3">Secreted protein</fullName>
    </recommendedName>
</protein>
<accession>A0ABP1QTH9</accession>
<name>A0ABP1QTH9_9HEXA</name>
<evidence type="ECO:0000313" key="2">
    <source>
        <dbReference type="Proteomes" id="UP001642540"/>
    </source>
</evidence>
<gene>
    <name evidence="1" type="ORF">ODALV1_LOCUS13799</name>
</gene>